<dbReference type="GO" id="GO:0009279">
    <property type="term" value="C:cell outer membrane"/>
    <property type="evidence" value="ECO:0007669"/>
    <property type="project" value="UniProtKB-SubCell"/>
</dbReference>
<feature type="domain" description="Outer membrane protein beta-barrel" evidence="4">
    <location>
        <begin position="11"/>
        <end position="198"/>
    </location>
</feature>
<evidence type="ECO:0000259" key="4">
    <source>
        <dbReference type="Pfam" id="PF13505"/>
    </source>
</evidence>
<dbReference type="RefSeq" id="WP_198110463.1">
    <property type="nucleotide sequence ID" value="NZ_JAEDAK010000004.1"/>
</dbReference>
<evidence type="ECO:0000256" key="1">
    <source>
        <dbReference type="ARBA" id="ARBA00004442"/>
    </source>
</evidence>
<name>A0A931J634_9BURK</name>
<comment type="caution">
    <text evidence="5">The sequence shown here is derived from an EMBL/GenBank/DDBJ whole genome shotgun (WGS) entry which is preliminary data.</text>
</comment>
<dbReference type="InterPro" id="IPR011250">
    <property type="entry name" value="OMP/PagP_B-barrel"/>
</dbReference>
<evidence type="ECO:0000256" key="3">
    <source>
        <dbReference type="SAM" id="SignalP"/>
    </source>
</evidence>
<dbReference type="AlphaFoldDB" id="A0A931J634"/>
<evidence type="ECO:0000313" key="6">
    <source>
        <dbReference type="Proteomes" id="UP000613266"/>
    </source>
</evidence>
<gene>
    <name evidence="5" type="ORF">I7X39_08055</name>
</gene>
<reference evidence="5" key="1">
    <citation type="submission" date="2020-12" db="EMBL/GenBank/DDBJ databases">
        <title>The genome sequence of Inhella sp. 1Y17.</title>
        <authorList>
            <person name="Liu Y."/>
        </authorList>
    </citation>
    <scope>NUCLEOTIDE SEQUENCE</scope>
    <source>
        <strain evidence="5">1Y17</strain>
    </source>
</reference>
<dbReference type="Proteomes" id="UP000613266">
    <property type="component" value="Unassembled WGS sequence"/>
</dbReference>
<keyword evidence="2 3" id="KW-0732">Signal</keyword>
<dbReference type="EMBL" id="JAEDAK010000004">
    <property type="protein sequence ID" value="MBH9576855.1"/>
    <property type="molecule type" value="Genomic_DNA"/>
</dbReference>
<dbReference type="SUPFAM" id="SSF56925">
    <property type="entry name" value="OMPA-like"/>
    <property type="match status" value="1"/>
</dbReference>
<accession>A0A931J634</accession>
<proteinExistence type="predicted"/>
<evidence type="ECO:0000313" key="5">
    <source>
        <dbReference type="EMBL" id="MBH9576855.1"/>
    </source>
</evidence>
<feature type="signal peptide" evidence="3">
    <location>
        <begin position="1"/>
        <end position="24"/>
    </location>
</feature>
<organism evidence="5 6">
    <name type="scientific">Inhella proteolytica</name>
    <dbReference type="NCBI Taxonomy" id="2795029"/>
    <lineage>
        <taxon>Bacteria</taxon>
        <taxon>Pseudomonadati</taxon>
        <taxon>Pseudomonadota</taxon>
        <taxon>Betaproteobacteria</taxon>
        <taxon>Burkholderiales</taxon>
        <taxon>Sphaerotilaceae</taxon>
        <taxon>Inhella</taxon>
    </lineage>
</organism>
<sequence>MQLKKRGGALAALALAFASLPSHAQLLVSNQPGVYGQLGFGRAHLSVDCSGQAACGSSGVSARLGAGLRVGGGWAIEFGRQGLGNFDYKRRADDSHRDIEVEAWQVGVAQHIEMTPQWLLVPRLGLGRISSQTDAGYWPSSHSERRREWRPYGGMSLVWRMNRVLSLQLQADYQRVPLRHDNGSSEDAGAASLALGLGFNY</sequence>
<feature type="chain" id="PRO_5037228011" evidence="3">
    <location>
        <begin position="25"/>
        <end position="201"/>
    </location>
</feature>
<dbReference type="Gene3D" id="2.40.160.20">
    <property type="match status" value="1"/>
</dbReference>
<comment type="subcellular location">
    <subcellularLocation>
        <location evidence="1">Cell outer membrane</location>
    </subcellularLocation>
</comment>
<keyword evidence="6" id="KW-1185">Reference proteome</keyword>
<protein>
    <submittedName>
        <fullName evidence="5">Outer membrane beta-barrel protein</fullName>
    </submittedName>
</protein>
<evidence type="ECO:0000256" key="2">
    <source>
        <dbReference type="ARBA" id="ARBA00022729"/>
    </source>
</evidence>
<dbReference type="InterPro" id="IPR027385">
    <property type="entry name" value="Beta-barrel_OMP"/>
</dbReference>
<dbReference type="Pfam" id="PF13505">
    <property type="entry name" value="OMP_b-brl"/>
    <property type="match status" value="1"/>
</dbReference>